<evidence type="ECO:0000313" key="2">
    <source>
        <dbReference type="EMBL" id="KAK3267334.1"/>
    </source>
</evidence>
<accession>A0AAE0L0K0</accession>
<dbReference type="Proteomes" id="UP001190700">
    <property type="component" value="Unassembled WGS sequence"/>
</dbReference>
<evidence type="ECO:0000313" key="3">
    <source>
        <dbReference type="Proteomes" id="UP001190700"/>
    </source>
</evidence>
<dbReference type="AlphaFoldDB" id="A0AAE0L0K0"/>
<evidence type="ECO:0000256" key="1">
    <source>
        <dbReference type="SAM" id="Phobius"/>
    </source>
</evidence>
<feature type="transmembrane region" description="Helical" evidence="1">
    <location>
        <begin position="85"/>
        <end position="105"/>
    </location>
</feature>
<keyword evidence="1" id="KW-1133">Transmembrane helix</keyword>
<organism evidence="2 3">
    <name type="scientific">Cymbomonas tetramitiformis</name>
    <dbReference type="NCBI Taxonomy" id="36881"/>
    <lineage>
        <taxon>Eukaryota</taxon>
        <taxon>Viridiplantae</taxon>
        <taxon>Chlorophyta</taxon>
        <taxon>Pyramimonadophyceae</taxon>
        <taxon>Pyramimonadales</taxon>
        <taxon>Pyramimonadaceae</taxon>
        <taxon>Cymbomonas</taxon>
    </lineage>
</organism>
<keyword evidence="1" id="KW-0472">Membrane</keyword>
<sequence>MDEVREHTWQLTVPAVDVSSVLPLRPHEADEPLRVALLSMSSFDEQHRLIDGWKAEVDQHGIAVPILVYYRPVVLPKSWAQLSRWLGPTVGLLVCIALGYAGKALRGCWRRMQYRQRAHAATHVAMQSIMPILGDEGRAGFSDPLGDYRLGDHVLRPLDGAEDAERIGIANDPPDWQYSVAVGWQQGMRTAYRGQAAAVSVLKNTLEAGQGYLASAVRRTDLKNIVRKVEVTARVSYRKGRAYIQDIHQKLYLHRLRMNSQARLHRAFSSNGQH</sequence>
<proteinExistence type="predicted"/>
<keyword evidence="3" id="KW-1185">Reference proteome</keyword>
<keyword evidence="1" id="KW-0812">Transmembrane</keyword>
<protein>
    <submittedName>
        <fullName evidence="2">Uncharacterized protein</fullName>
    </submittedName>
</protein>
<comment type="caution">
    <text evidence="2">The sequence shown here is derived from an EMBL/GenBank/DDBJ whole genome shotgun (WGS) entry which is preliminary data.</text>
</comment>
<reference evidence="2 3" key="1">
    <citation type="journal article" date="2015" name="Genome Biol. Evol.">
        <title>Comparative Genomics of a Bacterivorous Green Alga Reveals Evolutionary Causalities and Consequences of Phago-Mixotrophic Mode of Nutrition.</title>
        <authorList>
            <person name="Burns J.A."/>
            <person name="Paasch A."/>
            <person name="Narechania A."/>
            <person name="Kim E."/>
        </authorList>
    </citation>
    <scope>NUCLEOTIDE SEQUENCE [LARGE SCALE GENOMIC DNA]</scope>
    <source>
        <strain evidence="2 3">PLY_AMNH</strain>
    </source>
</reference>
<dbReference type="EMBL" id="LGRX02012469">
    <property type="protein sequence ID" value="KAK3267334.1"/>
    <property type="molecule type" value="Genomic_DNA"/>
</dbReference>
<gene>
    <name evidence="2" type="ORF">CYMTET_24101</name>
</gene>
<name>A0AAE0L0K0_9CHLO</name>